<dbReference type="Proteomes" id="UP000823388">
    <property type="component" value="Chromosome 3N"/>
</dbReference>
<name>A0A8T0U1H2_PANVG</name>
<gene>
    <name evidence="2" type="ORF">PVAP13_3NG024590</name>
</gene>
<dbReference type="AlphaFoldDB" id="A0A8T0U1H2"/>
<keyword evidence="3" id="KW-1185">Reference proteome</keyword>
<dbReference type="EMBL" id="CM029042">
    <property type="protein sequence ID" value="KAG2614973.1"/>
    <property type="molecule type" value="Genomic_DNA"/>
</dbReference>
<organism evidence="2 3">
    <name type="scientific">Panicum virgatum</name>
    <name type="common">Blackwell switchgrass</name>
    <dbReference type="NCBI Taxonomy" id="38727"/>
    <lineage>
        <taxon>Eukaryota</taxon>
        <taxon>Viridiplantae</taxon>
        <taxon>Streptophyta</taxon>
        <taxon>Embryophyta</taxon>
        <taxon>Tracheophyta</taxon>
        <taxon>Spermatophyta</taxon>
        <taxon>Magnoliopsida</taxon>
        <taxon>Liliopsida</taxon>
        <taxon>Poales</taxon>
        <taxon>Poaceae</taxon>
        <taxon>PACMAD clade</taxon>
        <taxon>Panicoideae</taxon>
        <taxon>Panicodae</taxon>
        <taxon>Paniceae</taxon>
        <taxon>Panicinae</taxon>
        <taxon>Panicum</taxon>
        <taxon>Panicum sect. Hiantes</taxon>
    </lineage>
</organism>
<feature type="region of interest" description="Disordered" evidence="1">
    <location>
        <begin position="1"/>
        <end position="36"/>
    </location>
</feature>
<evidence type="ECO:0000313" key="2">
    <source>
        <dbReference type="EMBL" id="KAG2614973.1"/>
    </source>
</evidence>
<evidence type="ECO:0000256" key="1">
    <source>
        <dbReference type="SAM" id="MobiDB-lite"/>
    </source>
</evidence>
<comment type="caution">
    <text evidence="2">The sequence shown here is derived from an EMBL/GenBank/DDBJ whole genome shotgun (WGS) entry which is preliminary data.</text>
</comment>
<feature type="compositionally biased region" description="Basic residues" evidence="1">
    <location>
        <begin position="1"/>
        <end position="29"/>
    </location>
</feature>
<accession>A0A8T0U1H2</accession>
<evidence type="ECO:0000313" key="3">
    <source>
        <dbReference type="Proteomes" id="UP000823388"/>
    </source>
</evidence>
<protein>
    <submittedName>
        <fullName evidence="2">Uncharacterized protein</fullName>
    </submittedName>
</protein>
<sequence length="185" mass="20079">MSRLPPPRRHCPVRPPRRHPVGLRRHHRPAPLELPPLPCSARSGAFLPGGSSGGESAHAFVGESGGGRLPCPAPPRSQAGGVRARLPPRPRLLAAARPLLELHTVLDEVILGGQVIETSSERANNEICGGDCKTGETIKHNQPRTQVDFRAFQSLRFHLLPGLNIHGVIRNTEDKIGPRAYLQFS</sequence>
<reference evidence="2" key="1">
    <citation type="submission" date="2020-05" db="EMBL/GenBank/DDBJ databases">
        <title>WGS assembly of Panicum virgatum.</title>
        <authorList>
            <person name="Lovell J.T."/>
            <person name="Jenkins J."/>
            <person name="Shu S."/>
            <person name="Juenger T.E."/>
            <person name="Schmutz J."/>
        </authorList>
    </citation>
    <scope>NUCLEOTIDE SEQUENCE</scope>
    <source>
        <strain evidence="2">AP13</strain>
    </source>
</reference>
<proteinExistence type="predicted"/>